<keyword evidence="2" id="KW-1185">Reference proteome</keyword>
<comment type="caution">
    <text evidence="1">The sequence shown here is derived from an EMBL/GenBank/DDBJ whole genome shotgun (WGS) entry which is preliminary data.</text>
</comment>
<proteinExistence type="predicted"/>
<gene>
    <name evidence="1" type="ORF">ACFPH6_16285</name>
</gene>
<dbReference type="EMBL" id="JBHSFG010000028">
    <property type="protein sequence ID" value="MFC4466066.1"/>
    <property type="molecule type" value="Genomic_DNA"/>
</dbReference>
<evidence type="ECO:0000313" key="1">
    <source>
        <dbReference type="EMBL" id="MFC4466066.1"/>
    </source>
</evidence>
<accession>A0ABV8YSF9</accession>
<evidence type="ECO:0008006" key="3">
    <source>
        <dbReference type="Google" id="ProtNLM"/>
    </source>
</evidence>
<dbReference type="Proteomes" id="UP001596012">
    <property type="component" value="Unassembled WGS sequence"/>
</dbReference>
<evidence type="ECO:0000313" key="2">
    <source>
        <dbReference type="Proteomes" id="UP001596012"/>
    </source>
</evidence>
<reference evidence="2" key="1">
    <citation type="journal article" date="2019" name="Int. J. Syst. Evol. Microbiol.">
        <title>The Global Catalogue of Microorganisms (GCM) 10K type strain sequencing project: providing services to taxonomists for standard genome sequencing and annotation.</title>
        <authorList>
            <consortium name="The Broad Institute Genomics Platform"/>
            <consortium name="The Broad Institute Genome Sequencing Center for Infectious Disease"/>
            <person name="Wu L."/>
            <person name="Ma J."/>
        </authorList>
    </citation>
    <scope>NUCLEOTIDE SEQUENCE [LARGE SCALE GENOMIC DNA]</scope>
    <source>
        <strain evidence="2">DT43</strain>
    </source>
</reference>
<sequence>MYPLEGARQRKAESKLRQWLSPGEQLLGYDVGGLSDGTAARVLVSARAFYVVTPNARTFYGIRAHRVARWSLANISTLLAGSELNVAKRDGEPFRLQPRRMTKGGVSDFVLHQLMLMPAYKRSATIEGDIWSVSFHPWRPGGAASWVEEIPAGVGPDHPARYALLDAAVADVEAIAAGQQADPNAVLSEVPEVSIVGLRTAWAHYLGMLDPDSVVLTQSDYTARTTILALQAKTVWVIDTDATQRHHPRLRAFDAAAVHVLGEHSSSFDLFTLVIGDQADSDTYFVAAKDEASRAWIRRLEAVSSTRQPPD</sequence>
<name>A0ABV8YSF9_9ACTN</name>
<protein>
    <recommendedName>
        <fullName evidence="3">PH domain-containing protein</fullName>
    </recommendedName>
</protein>
<organism evidence="1 2">
    <name type="scientific">Streptomyces xiangluensis</name>
    <dbReference type="NCBI Taxonomy" id="2665720"/>
    <lineage>
        <taxon>Bacteria</taxon>
        <taxon>Bacillati</taxon>
        <taxon>Actinomycetota</taxon>
        <taxon>Actinomycetes</taxon>
        <taxon>Kitasatosporales</taxon>
        <taxon>Streptomycetaceae</taxon>
        <taxon>Streptomyces</taxon>
    </lineage>
</organism>
<dbReference type="RefSeq" id="WP_386342475.1">
    <property type="nucleotide sequence ID" value="NZ_JBHSFG010000028.1"/>
</dbReference>